<keyword evidence="1" id="KW-0472">Membrane</keyword>
<dbReference type="AlphaFoldDB" id="A0A3N4K1K8"/>
<keyword evidence="3" id="KW-1185">Reference proteome</keyword>
<proteinExistence type="predicted"/>
<organism evidence="2 3">
    <name type="scientific">Choiromyces venosus 120613-1</name>
    <dbReference type="NCBI Taxonomy" id="1336337"/>
    <lineage>
        <taxon>Eukaryota</taxon>
        <taxon>Fungi</taxon>
        <taxon>Dikarya</taxon>
        <taxon>Ascomycota</taxon>
        <taxon>Pezizomycotina</taxon>
        <taxon>Pezizomycetes</taxon>
        <taxon>Pezizales</taxon>
        <taxon>Tuberaceae</taxon>
        <taxon>Choiromyces</taxon>
    </lineage>
</organism>
<protein>
    <submittedName>
        <fullName evidence="2">Uncharacterized protein</fullName>
    </submittedName>
</protein>
<evidence type="ECO:0000256" key="1">
    <source>
        <dbReference type="SAM" id="Phobius"/>
    </source>
</evidence>
<evidence type="ECO:0000313" key="3">
    <source>
        <dbReference type="Proteomes" id="UP000276215"/>
    </source>
</evidence>
<sequence>MLHQSTWSGIYGVWWVGRYTVVQYSPTRRRKKEKDVAWCLKLLNLIIFLSFFFCNPPELRSRFCCGRGECAPLLSSPLLHLFCLDAFFSGYIGLPCKERRRRVDERSWLVMMCGGKRGNPSKDKGNEKQ</sequence>
<gene>
    <name evidence="2" type="ORF">L873DRAFT_1354308</name>
</gene>
<dbReference type="EMBL" id="ML120358">
    <property type="protein sequence ID" value="RPB04444.1"/>
    <property type="molecule type" value="Genomic_DNA"/>
</dbReference>
<evidence type="ECO:0000313" key="2">
    <source>
        <dbReference type="EMBL" id="RPB04444.1"/>
    </source>
</evidence>
<keyword evidence="1" id="KW-0812">Transmembrane</keyword>
<dbReference type="Proteomes" id="UP000276215">
    <property type="component" value="Unassembled WGS sequence"/>
</dbReference>
<keyword evidence="1" id="KW-1133">Transmembrane helix</keyword>
<feature type="transmembrane region" description="Helical" evidence="1">
    <location>
        <begin position="73"/>
        <end position="94"/>
    </location>
</feature>
<reference evidence="2 3" key="1">
    <citation type="journal article" date="2018" name="Nat. Ecol. Evol.">
        <title>Pezizomycetes genomes reveal the molecular basis of ectomycorrhizal truffle lifestyle.</title>
        <authorList>
            <person name="Murat C."/>
            <person name="Payen T."/>
            <person name="Noel B."/>
            <person name="Kuo A."/>
            <person name="Morin E."/>
            <person name="Chen J."/>
            <person name="Kohler A."/>
            <person name="Krizsan K."/>
            <person name="Balestrini R."/>
            <person name="Da Silva C."/>
            <person name="Montanini B."/>
            <person name="Hainaut M."/>
            <person name="Levati E."/>
            <person name="Barry K.W."/>
            <person name="Belfiori B."/>
            <person name="Cichocki N."/>
            <person name="Clum A."/>
            <person name="Dockter R.B."/>
            <person name="Fauchery L."/>
            <person name="Guy J."/>
            <person name="Iotti M."/>
            <person name="Le Tacon F."/>
            <person name="Lindquist E.A."/>
            <person name="Lipzen A."/>
            <person name="Malagnac F."/>
            <person name="Mello A."/>
            <person name="Molinier V."/>
            <person name="Miyauchi S."/>
            <person name="Poulain J."/>
            <person name="Riccioni C."/>
            <person name="Rubini A."/>
            <person name="Sitrit Y."/>
            <person name="Splivallo R."/>
            <person name="Traeger S."/>
            <person name="Wang M."/>
            <person name="Zifcakova L."/>
            <person name="Wipf D."/>
            <person name="Zambonelli A."/>
            <person name="Paolocci F."/>
            <person name="Nowrousian M."/>
            <person name="Ottonello S."/>
            <person name="Baldrian P."/>
            <person name="Spatafora J.W."/>
            <person name="Henrissat B."/>
            <person name="Nagy L.G."/>
            <person name="Aury J.M."/>
            <person name="Wincker P."/>
            <person name="Grigoriev I.V."/>
            <person name="Bonfante P."/>
            <person name="Martin F.M."/>
        </authorList>
    </citation>
    <scope>NUCLEOTIDE SEQUENCE [LARGE SCALE GENOMIC DNA]</scope>
    <source>
        <strain evidence="2 3">120613-1</strain>
    </source>
</reference>
<accession>A0A3N4K1K8</accession>
<feature type="transmembrane region" description="Helical" evidence="1">
    <location>
        <begin position="36"/>
        <end position="53"/>
    </location>
</feature>
<name>A0A3N4K1K8_9PEZI</name>